<sequence>MDTEEIQARFVKAVKMFMDDQHQLLELDANERAIGATLAHLCVREMFPDHRVDAEYNRVGLDPGRRKPRLEGRGLGISDGWC</sequence>
<evidence type="ECO:0000313" key="2">
    <source>
        <dbReference type="Proteomes" id="UP000532373"/>
    </source>
</evidence>
<dbReference type="AlphaFoldDB" id="A0A8E1WJ17"/>
<proteinExistence type="predicted"/>
<organism evidence="1 2">
    <name type="scientific">Aminobacter carboxidus</name>
    <dbReference type="NCBI Taxonomy" id="376165"/>
    <lineage>
        <taxon>Bacteria</taxon>
        <taxon>Pseudomonadati</taxon>
        <taxon>Pseudomonadota</taxon>
        <taxon>Alphaproteobacteria</taxon>
        <taxon>Hyphomicrobiales</taxon>
        <taxon>Phyllobacteriaceae</taxon>
        <taxon>Aminobacter</taxon>
    </lineage>
</organism>
<dbReference type="RefSeq" id="WP_184773749.1">
    <property type="nucleotide sequence ID" value="NZ_JACHGI010000020.1"/>
</dbReference>
<reference evidence="1 2" key="1">
    <citation type="submission" date="2020-08" db="EMBL/GenBank/DDBJ databases">
        <title>Genomic Encyclopedia of Type Strains, Phase IV (KMG-IV): sequencing the most valuable type-strain genomes for metagenomic binning, comparative biology and taxonomic classification.</title>
        <authorList>
            <person name="Goeker M."/>
        </authorList>
    </citation>
    <scope>NUCLEOTIDE SEQUENCE [LARGE SCALE GENOMIC DNA]</scope>
    <source>
        <strain evidence="1 2">DSM 17454</strain>
    </source>
</reference>
<dbReference type="Proteomes" id="UP000532373">
    <property type="component" value="Unassembled WGS sequence"/>
</dbReference>
<protein>
    <submittedName>
        <fullName evidence="1">Uncharacterized protein</fullName>
    </submittedName>
</protein>
<gene>
    <name evidence="1" type="ORF">HNQ96_005845</name>
</gene>
<dbReference type="EMBL" id="JACHGI010000020">
    <property type="protein sequence ID" value="MBB6469951.1"/>
    <property type="molecule type" value="Genomic_DNA"/>
</dbReference>
<name>A0A8E1WJ17_9HYPH</name>
<evidence type="ECO:0000313" key="1">
    <source>
        <dbReference type="EMBL" id="MBB6469951.1"/>
    </source>
</evidence>
<accession>A0A8E1WJ17</accession>
<comment type="caution">
    <text evidence="1">The sequence shown here is derived from an EMBL/GenBank/DDBJ whole genome shotgun (WGS) entry which is preliminary data.</text>
</comment>